<feature type="region of interest" description="Disordered" evidence="7">
    <location>
        <begin position="371"/>
        <end position="394"/>
    </location>
</feature>
<evidence type="ECO:0000256" key="6">
    <source>
        <dbReference type="ARBA" id="ARBA00047628"/>
    </source>
</evidence>
<dbReference type="SUPFAM" id="SSF55620">
    <property type="entry name" value="Tetrahydrobiopterin biosynthesis enzymes-like"/>
    <property type="match status" value="1"/>
</dbReference>
<dbReference type="RefSeq" id="WP_085420635.1">
    <property type="nucleotide sequence ID" value="NZ_FXAF01000002.1"/>
</dbReference>
<evidence type="ECO:0000256" key="2">
    <source>
        <dbReference type="ARBA" id="ARBA00012553"/>
    </source>
</evidence>
<evidence type="ECO:0000256" key="4">
    <source>
        <dbReference type="ARBA" id="ARBA00023270"/>
    </source>
</evidence>
<keyword evidence="4" id="KW-0704">Schiff base</keyword>
<evidence type="ECO:0000256" key="7">
    <source>
        <dbReference type="SAM" id="MobiDB-lite"/>
    </source>
</evidence>
<dbReference type="InterPro" id="IPR007565">
    <property type="entry name" value="4HFCP_synth"/>
</dbReference>
<evidence type="ECO:0000259" key="8">
    <source>
        <dbReference type="SMART" id="SM00905"/>
    </source>
</evidence>
<organism evidence="9 10">
    <name type="scientific">Xaviernesmea oryzae</name>
    <dbReference type="NCBI Taxonomy" id="464029"/>
    <lineage>
        <taxon>Bacteria</taxon>
        <taxon>Pseudomonadati</taxon>
        <taxon>Pseudomonadota</taxon>
        <taxon>Alphaproteobacteria</taxon>
        <taxon>Hyphomicrobiales</taxon>
        <taxon>Rhizobiaceae</taxon>
        <taxon>Rhizobium/Agrobacterium group</taxon>
        <taxon>Xaviernesmea</taxon>
    </lineage>
</organism>
<dbReference type="EMBL" id="FXAF01000002">
    <property type="protein sequence ID" value="SMF11892.1"/>
    <property type="molecule type" value="Genomic_DNA"/>
</dbReference>
<dbReference type="GO" id="GO:0006760">
    <property type="term" value="P:folic acid-containing compound metabolic process"/>
    <property type="evidence" value="ECO:0007669"/>
    <property type="project" value="InterPro"/>
</dbReference>
<dbReference type="EC" id="4.2.3.153" evidence="2"/>
<dbReference type="SMART" id="SM00905">
    <property type="entry name" value="FolB"/>
    <property type="match status" value="1"/>
</dbReference>
<proteinExistence type="predicted"/>
<dbReference type="Pfam" id="PF04476">
    <property type="entry name" value="4HFCP_synth"/>
    <property type="match status" value="1"/>
</dbReference>
<dbReference type="AlphaFoldDB" id="A0A1X7DAG6"/>
<comment type="function">
    <text evidence="1">Catalyzes the formation of 4-(hydroxymethyl)-2-furancarboxaldehyde phosphate (4-HFC-P) from two molecules of glyceraldehyde-3-P (GA-3-P).</text>
</comment>
<protein>
    <recommendedName>
        <fullName evidence="2">(5-formylfuran-3-yl)methyl phosphate synthase</fullName>
        <ecNumber evidence="2">4.2.3.153</ecNumber>
    </recommendedName>
    <alternativeName>
        <fullName evidence="5">4-(hydroxymethyl)-2-furancarboxaldehyde-phosphate synthase</fullName>
    </alternativeName>
</protein>
<sequence length="394" mass="42446">MTLMLASVQNRQEAEIVLQAGADIIDLKDPARGALGSADIRQITDVVGFVSGRRPVSAACGEFSGDPAALRARVEEVAATGVDFVKIGFLPPHRIAAGVEALADIAGRKRLIAVLFADHRYEESVMTSFAKAGFYGIMLDTNDKSKGRLLDHMPPDEISDFVDEGRRHGLMTGLAGSLEAPDIPRLLPSMQHKGKPDFLGFRGALCKDLARNGDIDAEATGKIRALIPGGRPVEKPASASLELLAARGYFPGTADDSLGTDQIFVRDFVLPVDIGAYRFEHGKPQKVRFDVTADVLRVTRDPKDMHEIVSYDLIMDGIRSLVSHGHVDLVETLAEQTAAFILENPRVARVVVRVEKLELGPGGVGVQIERKRESARSSNPLRVVSSADGGRKAG</sequence>
<dbReference type="InterPro" id="IPR006157">
    <property type="entry name" value="FolB_dom"/>
</dbReference>
<evidence type="ECO:0000313" key="10">
    <source>
        <dbReference type="Proteomes" id="UP000192903"/>
    </source>
</evidence>
<dbReference type="Proteomes" id="UP000192903">
    <property type="component" value="Unassembled WGS sequence"/>
</dbReference>
<evidence type="ECO:0000256" key="1">
    <source>
        <dbReference type="ARBA" id="ARBA00003810"/>
    </source>
</evidence>
<dbReference type="NCBIfam" id="TIGR00526">
    <property type="entry name" value="folB_dom"/>
    <property type="match status" value="1"/>
</dbReference>
<dbReference type="OrthoDB" id="7580479at2"/>
<reference evidence="10" key="1">
    <citation type="submission" date="2017-04" db="EMBL/GenBank/DDBJ databases">
        <authorList>
            <person name="Varghese N."/>
            <person name="Submissions S."/>
        </authorList>
    </citation>
    <scope>NUCLEOTIDE SEQUENCE [LARGE SCALE GENOMIC DNA]</scope>
    <source>
        <strain evidence="10">B4P</strain>
    </source>
</reference>
<comment type="catalytic activity">
    <reaction evidence="6">
        <text>2 D-glyceraldehyde 3-phosphate = 4-(hydroxymethyl)-2-furancarboxaldehyde phosphate + phosphate + 2 H2O</text>
        <dbReference type="Rhea" id="RHEA:43536"/>
        <dbReference type="ChEBI" id="CHEBI:15377"/>
        <dbReference type="ChEBI" id="CHEBI:43474"/>
        <dbReference type="ChEBI" id="CHEBI:59776"/>
        <dbReference type="ChEBI" id="CHEBI:83407"/>
        <dbReference type="EC" id="4.2.3.153"/>
    </reaction>
</comment>
<evidence type="ECO:0000313" key="9">
    <source>
        <dbReference type="EMBL" id="SMF11892.1"/>
    </source>
</evidence>
<dbReference type="Pfam" id="PF02152">
    <property type="entry name" value="FolB"/>
    <property type="match status" value="1"/>
</dbReference>
<dbReference type="STRING" id="464029.SAMN02982989_5287"/>
<dbReference type="Gene3D" id="3.30.1130.10">
    <property type="match status" value="1"/>
</dbReference>
<evidence type="ECO:0000256" key="3">
    <source>
        <dbReference type="ARBA" id="ARBA00023239"/>
    </source>
</evidence>
<dbReference type="InterPro" id="IPR043133">
    <property type="entry name" value="GTP-CH-I_C/QueF"/>
</dbReference>
<dbReference type="GO" id="GO:0004150">
    <property type="term" value="F:dihydroneopterin aldolase activity"/>
    <property type="evidence" value="ECO:0007669"/>
    <property type="project" value="InterPro"/>
</dbReference>
<name>A0A1X7DAG6_9HYPH</name>
<gene>
    <name evidence="9" type="ORF">SAMN02982989_5287</name>
</gene>
<keyword evidence="3" id="KW-0456">Lyase</keyword>
<feature type="domain" description="Dihydroneopterin aldolase/epimerase" evidence="8">
    <location>
        <begin position="263"/>
        <end position="370"/>
    </location>
</feature>
<evidence type="ECO:0000256" key="5">
    <source>
        <dbReference type="ARBA" id="ARBA00032523"/>
    </source>
</evidence>
<accession>A0A1X7DAG6</accession>
<keyword evidence="10" id="KW-1185">Reference proteome</keyword>